<dbReference type="Proteomes" id="UP001589562">
    <property type="component" value="Unassembled WGS sequence"/>
</dbReference>
<dbReference type="EMBL" id="JBHMFE010000043">
    <property type="protein sequence ID" value="MFB9110510.1"/>
    <property type="molecule type" value="Genomic_DNA"/>
</dbReference>
<evidence type="ECO:0000313" key="1">
    <source>
        <dbReference type="EMBL" id="MFB9110510.1"/>
    </source>
</evidence>
<gene>
    <name evidence="1" type="ORF">ACFFVK_18155</name>
</gene>
<evidence type="ECO:0000313" key="2">
    <source>
        <dbReference type="Proteomes" id="UP001589562"/>
    </source>
</evidence>
<accession>A0ABV5HGT3</accession>
<sequence length="57" mass="6672">MLVYNIKRSINILGVADLIAKLQKWNSPYKAKVLLLLKMGYLKLHTTRDFYPMKFAT</sequence>
<comment type="caution">
    <text evidence="1">The sequence shown here is derived from an EMBL/GenBank/DDBJ whole genome shotgun (WGS) entry which is preliminary data.</text>
</comment>
<proteinExistence type="predicted"/>
<reference evidence="1 2" key="1">
    <citation type="submission" date="2024-09" db="EMBL/GenBank/DDBJ databases">
        <authorList>
            <person name="Sun Q."/>
            <person name="Mori K."/>
        </authorList>
    </citation>
    <scope>NUCLEOTIDE SEQUENCE [LARGE SCALE GENOMIC DNA]</scope>
    <source>
        <strain evidence="1 2">CECT 8365</strain>
    </source>
</reference>
<keyword evidence="2" id="KW-1185">Reference proteome</keyword>
<organism evidence="1 2">
    <name type="scientific">Flavobacterium gyeonganense</name>
    <dbReference type="NCBI Taxonomy" id="1310418"/>
    <lineage>
        <taxon>Bacteria</taxon>
        <taxon>Pseudomonadati</taxon>
        <taxon>Bacteroidota</taxon>
        <taxon>Flavobacteriia</taxon>
        <taxon>Flavobacteriales</taxon>
        <taxon>Flavobacteriaceae</taxon>
        <taxon>Flavobacterium</taxon>
    </lineage>
</organism>
<protein>
    <submittedName>
        <fullName evidence="1">Uncharacterized protein</fullName>
    </submittedName>
</protein>
<name>A0ABV5HGT3_9FLAO</name>